<accession>A0ABZ2Y592</accession>
<sequence length="432" mass="49374">MVRIHTISLGRVKSKIYAILIIIFTVLILSKFIVPSSRSAKNNLENDVPIFTQQLEEHQLDSELYKKVLVETIPYVDGHSKDGHTVDNFFIDIFAFITDIHWNNLTTVLEEVIPLARYMNNNVVQYTQNVIEVDGVFNEYTGNKEVIQQNDEDYYQIEAEDEDTFEDPFASSQIRYTKTQLRSIDFLQRNLYNFEGDLKLTYADIPAVDLINRDISLKKQSNKPQILIFHTHSQEHFADSDPNQLDDGVIGLGETLAKILHEEYGIGVLHNKGQYDVVQGKLMRDGSYERMEPAIRKILQQNPSIEVIIDLHRDGIEKGKLVTKVNGKPTAKIMLVNGICKTMKNGKLTDLTSLPNPYLKDNLAFSLQMQLKANELYPGLMRKIYIKPYRYSLHMLPKSLLVEVGANTNTVEEARNAMAPLAKILCEVLKVK</sequence>
<gene>
    <name evidence="2" type="ORF">QBE51_02735</name>
</gene>
<dbReference type="EMBL" id="CP121687">
    <property type="protein sequence ID" value="WZL70469.1"/>
    <property type="molecule type" value="Genomic_DNA"/>
</dbReference>
<keyword evidence="1" id="KW-0472">Membrane</keyword>
<organism evidence="2 3">
    <name type="scientific">Defluviitalea saccharophila</name>
    <dbReference type="NCBI Taxonomy" id="879970"/>
    <lineage>
        <taxon>Bacteria</taxon>
        <taxon>Bacillati</taxon>
        <taxon>Bacillota</taxon>
        <taxon>Clostridia</taxon>
        <taxon>Lachnospirales</taxon>
        <taxon>Defluviitaleaceae</taxon>
        <taxon>Defluviitalea</taxon>
    </lineage>
</organism>
<dbReference type="Proteomes" id="UP001486565">
    <property type="component" value="Chromosome"/>
</dbReference>
<proteinExistence type="predicted"/>
<dbReference type="NCBIfam" id="TIGR02867">
    <property type="entry name" value="spore_II_P"/>
    <property type="match status" value="1"/>
</dbReference>
<reference evidence="2 3" key="1">
    <citation type="submission" date="2023-03" db="EMBL/GenBank/DDBJ databases">
        <title>Novel Species.</title>
        <authorList>
            <person name="Ma S."/>
        </authorList>
    </citation>
    <scope>NUCLEOTIDE SEQUENCE [LARGE SCALE GENOMIC DNA]</scope>
    <source>
        <strain evidence="2 3">LIND6LT2</strain>
    </source>
</reference>
<dbReference type="Pfam" id="PF07454">
    <property type="entry name" value="SpoIIP"/>
    <property type="match status" value="1"/>
</dbReference>
<dbReference type="InterPro" id="IPR010897">
    <property type="entry name" value="Spore_II_P"/>
</dbReference>
<protein>
    <submittedName>
        <fullName evidence="2">Stage II sporulation protein P</fullName>
    </submittedName>
</protein>
<name>A0ABZ2Y592_9FIRM</name>
<evidence type="ECO:0000313" key="3">
    <source>
        <dbReference type="Proteomes" id="UP001486565"/>
    </source>
</evidence>
<keyword evidence="3" id="KW-1185">Reference proteome</keyword>
<feature type="transmembrane region" description="Helical" evidence="1">
    <location>
        <begin position="16"/>
        <end position="34"/>
    </location>
</feature>
<dbReference type="RefSeq" id="WP_341877433.1">
    <property type="nucleotide sequence ID" value="NZ_CP121687.1"/>
</dbReference>
<keyword evidence="1" id="KW-0812">Transmembrane</keyword>
<keyword evidence="1" id="KW-1133">Transmembrane helix</keyword>
<evidence type="ECO:0000256" key="1">
    <source>
        <dbReference type="SAM" id="Phobius"/>
    </source>
</evidence>
<evidence type="ECO:0000313" key="2">
    <source>
        <dbReference type="EMBL" id="WZL70469.1"/>
    </source>
</evidence>